<feature type="coiled-coil region" evidence="1">
    <location>
        <begin position="338"/>
        <end position="380"/>
    </location>
</feature>
<dbReference type="AlphaFoldDB" id="A0A1H5RWF8"/>
<dbReference type="CDD" id="cd01029">
    <property type="entry name" value="TOPRIM_primases"/>
    <property type="match status" value="1"/>
</dbReference>
<evidence type="ECO:0008006" key="4">
    <source>
        <dbReference type="Google" id="ProtNLM"/>
    </source>
</evidence>
<dbReference type="EMBL" id="FNUX01000001">
    <property type="protein sequence ID" value="SEF42672.1"/>
    <property type="molecule type" value="Genomic_DNA"/>
</dbReference>
<keyword evidence="1" id="KW-0175">Coiled coil</keyword>
<evidence type="ECO:0000313" key="2">
    <source>
        <dbReference type="EMBL" id="SEF42672.1"/>
    </source>
</evidence>
<organism evidence="2 3">
    <name type="scientific">Nitrosomonas ureae</name>
    <dbReference type="NCBI Taxonomy" id="44577"/>
    <lineage>
        <taxon>Bacteria</taxon>
        <taxon>Pseudomonadati</taxon>
        <taxon>Pseudomonadota</taxon>
        <taxon>Betaproteobacteria</taxon>
        <taxon>Nitrosomonadales</taxon>
        <taxon>Nitrosomonadaceae</taxon>
        <taxon>Nitrosomonas</taxon>
    </lineage>
</organism>
<dbReference type="Gene3D" id="3.40.1360.10">
    <property type="match status" value="1"/>
</dbReference>
<dbReference type="Pfam" id="PF13148">
    <property type="entry name" value="DUF3987"/>
    <property type="match status" value="1"/>
</dbReference>
<dbReference type="Proteomes" id="UP000236753">
    <property type="component" value="Unassembled WGS sequence"/>
</dbReference>
<protein>
    <recommendedName>
        <fullName evidence="4">DUF3987 domain-containing protein</fullName>
    </recommendedName>
</protein>
<gene>
    <name evidence="2" type="ORF">SAMN05216334_101279</name>
</gene>
<dbReference type="SUPFAM" id="SSF56731">
    <property type="entry name" value="DNA primase core"/>
    <property type="match status" value="1"/>
</dbReference>
<dbReference type="RefSeq" id="WP_181023719.1">
    <property type="nucleotide sequence ID" value="NZ_FNUX01000001.1"/>
</dbReference>
<dbReference type="InterPro" id="IPR025048">
    <property type="entry name" value="DUF3987"/>
</dbReference>
<dbReference type="InterPro" id="IPR034154">
    <property type="entry name" value="TOPRIM_DnaG/twinkle"/>
</dbReference>
<evidence type="ECO:0000256" key="1">
    <source>
        <dbReference type="SAM" id="Coils"/>
    </source>
</evidence>
<proteinExistence type="predicted"/>
<sequence>MMQGIPQTFNGKPRRHVWEYRSNQGEPIGCVARFDDGKKKEIVPYFKRINGHSWQHGSATEPRPLFGLDILNQATDDRSVLIVEGEKAAAALQSLGLVAITSQGGSNAAHKADWKPLNGRKRIYLLPDNDEAGESYIKAVAAILMSLDEPPALFIVRLPNLPPAGDVIDWIISNIDEVLPNWDGYEPLPQSLIENGALLNDFKEAAQQHCKPVPDEWKVTSEQADTTNWQAPISLESAKLPPWPDDVFPGSIQDFVRALSESTETPPELSAMLVLAAISAAAQGKYRVRVKADYFEPVNIWSCAALPPGSRKTAVQMAATAPLTKWENLQREKLEPAIKKAQADDATIREQLNFLRKQASKAKGAEFEQLKNEIADIEANLPEIPAVPQIWAQDVTPENLGTIMANNNERMAILSDEAGIFDILGGRYSGGIPNLDLFLQGHAGSAVRVNRGCRPPVFMQTPALTFGLSPQPDVLRGLTEKPSLRGRGLLGRFLYVLPASNLGYRTLDASPIFPDYKARYEGILTCILNQEMAGSKDEPLPHTLKITADALQTWESFGLKVEAELREGGTYAHLTDWAGKLAGVVIRIAALLHIARHALVKPWEKEINLEDMSAALRMADVLSIHAFAVFDLMGADPALDGARVVLRWIEREGKSEFTFRDCHYAHKTRYKRTAELEPIMEVLIERHYIRPRALKQAQGRPSRIYEVNPIILEK</sequence>
<reference evidence="2 3" key="1">
    <citation type="submission" date="2016-10" db="EMBL/GenBank/DDBJ databases">
        <authorList>
            <person name="de Groot N.N."/>
        </authorList>
    </citation>
    <scope>NUCLEOTIDE SEQUENCE [LARGE SCALE GENOMIC DNA]</scope>
    <source>
        <strain evidence="2 3">Nm13</strain>
    </source>
</reference>
<name>A0A1H5RWF8_9PROT</name>
<accession>A0A1H5RWF8</accession>
<evidence type="ECO:0000313" key="3">
    <source>
        <dbReference type="Proteomes" id="UP000236753"/>
    </source>
</evidence>